<accession>A0A6J4SVN1</accession>
<gene>
    <name evidence="1" type="ORF">AVDCRST_MAG62-268</name>
</gene>
<dbReference type="EMBL" id="CADCWB010000037">
    <property type="protein sequence ID" value="CAA9506548.1"/>
    <property type="molecule type" value="Genomic_DNA"/>
</dbReference>
<reference evidence="1" key="1">
    <citation type="submission" date="2020-02" db="EMBL/GenBank/DDBJ databases">
        <authorList>
            <person name="Meier V. D."/>
        </authorList>
    </citation>
    <scope>NUCLEOTIDE SEQUENCE</scope>
    <source>
        <strain evidence="1">AVDCRST_MAG62</strain>
    </source>
</reference>
<evidence type="ECO:0000313" key="1">
    <source>
        <dbReference type="EMBL" id="CAA9506548.1"/>
    </source>
</evidence>
<proteinExistence type="predicted"/>
<name>A0A6J4SVN1_9SPHN</name>
<organism evidence="1">
    <name type="scientific">uncultured Sphingomonas sp</name>
    <dbReference type="NCBI Taxonomy" id="158754"/>
    <lineage>
        <taxon>Bacteria</taxon>
        <taxon>Pseudomonadati</taxon>
        <taxon>Pseudomonadota</taxon>
        <taxon>Alphaproteobacteria</taxon>
        <taxon>Sphingomonadales</taxon>
        <taxon>Sphingomonadaceae</taxon>
        <taxon>Sphingomonas</taxon>
        <taxon>environmental samples</taxon>
    </lineage>
</organism>
<feature type="non-terminal residue" evidence="1">
    <location>
        <position position="57"/>
    </location>
</feature>
<sequence>MNDNTMFVFGPTSGEKAVSLPMYSKDSIGMIKTLLLGTTAIRTFTAAGLMLGSASAA</sequence>
<protein>
    <submittedName>
        <fullName evidence="1">Uncharacterized protein</fullName>
    </submittedName>
</protein>
<dbReference type="AlphaFoldDB" id="A0A6J4SVN1"/>